<feature type="transmembrane region" description="Helical" evidence="1">
    <location>
        <begin position="174"/>
        <end position="195"/>
    </location>
</feature>
<dbReference type="OrthoDB" id="2192314at2"/>
<feature type="transmembrane region" description="Helical" evidence="1">
    <location>
        <begin position="147"/>
        <end position="168"/>
    </location>
</feature>
<feature type="transmembrane region" description="Helical" evidence="1">
    <location>
        <begin position="76"/>
        <end position="97"/>
    </location>
</feature>
<dbReference type="PATRIC" id="fig|1158610.3.peg.348"/>
<organism evidence="2 3">
    <name type="scientific">Enterococcus phoeniculicola ATCC BAA-412</name>
    <dbReference type="NCBI Taxonomy" id="1158610"/>
    <lineage>
        <taxon>Bacteria</taxon>
        <taxon>Bacillati</taxon>
        <taxon>Bacillota</taxon>
        <taxon>Bacilli</taxon>
        <taxon>Lactobacillales</taxon>
        <taxon>Enterococcaceae</taxon>
        <taxon>Enterococcus</taxon>
    </lineage>
</organism>
<name>R3U5W5_9ENTE</name>
<accession>R3U5W5</accession>
<proteinExistence type="predicted"/>
<keyword evidence="1" id="KW-0472">Membrane</keyword>
<keyword evidence="1" id="KW-1133">Transmembrane helix</keyword>
<evidence type="ECO:0000313" key="3">
    <source>
        <dbReference type="Proteomes" id="UP000013785"/>
    </source>
</evidence>
<feature type="transmembrane region" description="Helical" evidence="1">
    <location>
        <begin position="7"/>
        <end position="25"/>
    </location>
</feature>
<sequence>MIQKLMKAINVVVILFLINILWFFGTIIGGLFLGFVPSTAALIHLLLLPDLFQDTYSYKEIVLIFIKRYWQILKEYTWRVVVVPFSIIILYFDVLIIQQNSLMKALFQWPLILFMGYMCLIIINYFILDDSFPLERNRSKLKFSMAVVFLLPLQSLTSAVLFLCFFVIGLAYSWFLFFAIPLFVYVITHLFLSALKKKRLVS</sequence>
<dbReference type="EMBL" id="AJAT01000007">
    <property type="protein sequence ID" value="EOL48823.1"/>
    <property type="molecule type" value="Genomic_DNA"/>
</dbReference>
<dbReference type="HOGENOM" id="CLU_1352868_0_0_9"/>
<dbReference type="RefSeq" id="WP_010767049.1">
    <property type="nucleotide sequence ID" value="NZ_ASWE01000004.1"/>
</dbReference>
<keyword evidence="1" id="KW-0812">Transmembrane</keyword>
<feature type="transmembrane region" description="Helical" evidence="1">
    <location>
        <begin position="109"/>
        <end position="127"/>
    </location>
</feature>
<dbReference type="AlphaFoldDB" id="R3U5W5"/>
<comment type="caution">
    <text evidence="2">The sequence shown here is derived from an EMBL/GenBank/DDBJ whole genome shotgun (WGS) entry which is preliminary data.</text>
</comment>
<evidence type="ECO:0000313" key="2">
    <source>
        <dbReference type="EMBL" id="EOL48823.1"/>
    </source>
</evidence>
<gene>
    <name evidence="2" type="ORF">UC3_00374</name>
</gene>
<dbReference type="Proteomes" id="UP000013785">
    <property type="component" value="Unassembled WGS sequence"/>
</dbReference>
<evidence type="ECO:0000256" key="1">
    <source>
        <dbReference type="SAM" id="Phobius"/>
    </source>
</evidence>
<protein>
    <submittedName>
        <fullName evidence="2">Uncharacterized protein</fullName>
    </submittedName>
</protein>
<reference evidence="2 3" key="1">
    <citation type="submission" date="2013-02" db="EMBL/GenBank/DDBJ databases">
        <title>The Genome Sequence of Enterococcus phoeniculicola BAA-412.</title>
        <authorList>
            <consortium name="The Broad Institute Genome Sequencing Platform"/>
            <consortium name="The Broad Institute Genome Sequencing Center for Infectious Disease"/>
            <person name="Earl A.M."/>
            <person name="Gilmore M.S."/>
            <person name="Lebreton F."/>
            <person name="Walker B."/>
            <person name="Young S.K."/>
            <person name="Zeng Q."/>
            <person name="Gargeya S."/>
            <person name="Fitzgerald M."/>
            <person name="Haas B."/>
            <person name="Abouelleil A."/>
            <person name="Alvarado L."/>
            <person name="Arachchi H.M."/>
            <person name="Berlin A.M."/>
            <person name="Chapman S.B."/>
            <person name="Dewar J."/>
            <person name="Goldberg J."/>
            <person name="Griggs A."/>
            <person name="Gujja S."/>
            <person name="Hansen M."/>
            <person name="Howarth C."/>
            <person name="Imamovic A."/>
            <person name="Larimer J."/>
            <person name="McCowan C."/>
            <person name="Murphy C."/>
            <person name="Neiman D."/>
            <person name="Pearson M."/>
            <person name="Priest M."/>
            <person name="Roberts A."/>
            <person name="Saif S."/>
            <person name="Shea T."/>
            <person name="Sisk P."/>
            <person name="Sykes S."/>
            <person name="Wortman J."/>
            <person name="Nusbaum C."/>
            <person name="Birren B."/>
        </authorList>
    </citation>
    <scope>NUCLEOTIDE SEQUENCE [LARGE SCALE GENOMIC DNA]</scope>
    <source>
        <strain evidence="2 3">ATCC BAA-412</strain>
    </source>
</reference>
<dbReference type="eggNOG" id="ENOG503070I">
    <property type="taxonomic scope" value="Bacteria"/>
</dbReference>
<dbReference type="STRING" id="154621.RV11_GL003318"/>
<keyword evidence="3" id="KW-1185">Reference proteome</keyword>